<dbReference type="GO" id="GO:0016747">
    <property type="term" value="F:acyltransferase activity, transferring groups other than amino-acyl groups"/>
    <property type="evidence" value="ECO:0007669"/>
    <property type="project" value="InterPro"/>
</dbReference>
<protein>
    <submittedName>
        <fullName evidence="2">GNAT family N-acetyltransferase</fullName>
    </submittedName>
</protein>
<organism evidence="2 3">
    <name type="scientific">Candidatus Allofournierella merdipullorum</name>
    <dbReference type="NCBI Taxonomy" id="2838595"/>
    <lineage>
        <taxon>Bacteria</taxon>
        <taxon>Bacillati</taxon>
        <taxon>Bacillota</taxon>
        <taxon>Clostridia</taxon>
        <taxon>Eubacteriales</taxon>
        <taxon>Oscillospiraceae</taxon>
        <taxon>Allofournierella</taxon>
    </lineage>
</organism>
<evidence type="ECO:0000313" key="2">
    <source>
        <dbReference type="EMBL" id="HIZ31863.1"/>
    </source>
</evidence>
<dbReference type="InterPro" id="IPR016181">
    <property type="entry name" value="Acyl_CoA_acyltransferase"/>
</dbReference>
<accession>A0A9D2E6S6</accession>
<dbReference type="AlphaFoldDB" id="A0A9D2E6S6"/>
<dbReference type="Gene3D" id="3.40.630.30">
    <property type="match status" value="1"/>
</dbReference>
<dbReference type="PROSITE" id="PS51186">
    <property type="entry name" value="GNAT"/>
    <property type="match status" value="1"/>
</dbReference>
<evidence type="ECO:0000313" key="3">
    <source>
        <dbReference type="Proteomes" id="UP000824035"/>
    </source>
</evidence>
<reference evidence="2" key="2">
    <citation type="submission" date="2021-04" db="EMBL/GenBank/DDBJ databases">
        <authorList>
            <person name="Gilroy R."/>
        </authorList>
    </citation>
    <scope>NUCLEOTIDE SEQUENCE</scope>
    <source>
        <strain evidence="2">ChiGjej4B4-18154</strain>
    </source>
</reference>
<reference evidence="2" key="1">
    <citation type="journal article" date="2021" name="PeerJ">
        <title>Extensive microbial diversity within the chicken gut microbiome revealed by metagenomics and culture.</title>
        <authorList>
            <person name="Gilroy R."/>
            <person name="Ravi A."/>
            <person name="Getino M."/>
            <person name="Pursley I."/>
            <person name="Horton D.L."/>
            <person name="Alikhan N.F."/>
            <person name="Baker D."/>
            <person name="Gharbi K."/>
            <person name="Hall N."/>
            <person name="Watson M."/>
            <person name="Adriaenssens E.M."/>
            <person name="Foster-Nyarko E."/>
            <person name="Jarju S."/>
            <person name="Secka A."/>
            <person name="Antonio M."/>
            <person name="Oren A."/>
            <person name="Chaudhuri R.R."/>
            <person name="La Ragione R."/>
            <person name="Hildebrand F."/>
            <person name="Pallen M.J."/>
        </authorList>
    </citation>
    <scope>NUCLEOTIDE SEQUENCE</scope>
    <source>
        <strain evidence="2">ChiGjej4B4-18154</strain>
    </source>
</reference>
<dbReference type="Pfam" id="PF13508">
    <property type="entry name" value="Acetyltransf_7"/>
    <property type="match status" value="1"/>
</dbReference>
<evidence type="ECO:0000259" key="1">
    <source>
        <dbReference type="PROSITE" id="PS51186"/>
    </source>
</evidence>
<gene>
    <name evidence="2" type="ORF">H9813_11620</name>
</gene>
<sequence>MDRRKMFERQEQTVEIRPACPRDIEGWMALVCRVKDDFPGLESAEGLREHREVTLRFMQSGSALCAVRGERLVGALLFSKEAGALCFLAVDPACRRQHIGERLVSSMLAQMDEGKDVAVTTYREGDPRGAAARAFYKRLGFSEGRLGEEFGCPVQEFTLKR</sequence>
<feature type="domain" description="N-acetyltransferase" evidence="1">
    <location>
        <begin position="14"/>
        <end position="161"/>
    </location>
</feature>
<name>A0A9D2E6S6_9FIRM</name>
<dbReference type="EMBL" id="DXBV01000118">
    <property type="protein sequence ID" value="HIZ31863.1"/>
    <property type="molecule type" value="Genomic_DNA"/>
</dbReference>
<dbReference type="InterPro" id="IPR000182">
    <property type="entry name" value="GNAT_dom"/>
</dbReference>
<proteinExistence type="predicted"/>
<dbReference type="CDD" id="cd04301">
    <property type="entry name" value="NAT_SF"/>
    <property type="match status" value="1"/>
</dbReference>
<dbReference type="Proteomes" id="UP000824035">
    <property type="component" value="Unassembled WGS sequence"/>
</dbReference>
<comment type="caution">
    <text evidence="2">The sequence shown here is derived from an EMBL/GenBank/DDBJ whole genome shotgun (WGS) entry which is preliminary data.</text>
</comment>
<dbReference type="SUPFAM" id="SSF55729">
    <property type="entry name" value="Acyl-CoA N-acyltransferases (Nat)"/>
    <property type="match status" value="1"/>
</dbReference>